<evidence type="ECO:0000256" key="9">
    <source>
        <dbReference type="SAM" id="SignalP"/>
    </source>
</evidence>
<feature type="region of interest" description="Disordered" evidence="8">
    <location>
        <begin position="863"/>
        <end position="924"/>
    </location>
</feature>
<feature type="domain" description="C2H2-type" evidence="10">
    <location>
        <begin position="635"/>
        <end position="662"/>
    </location>
</feature>
<name>A0A9N7Z400_PLEPL</name>
<feature type="domain" description="C2H2-type" evidence="10">
    <location>
        <begin position="1345"/>
        <end position="1372"/>
    </location>
</feature>
<protein>
    <recommendedName>
        <fullName evidence="10">C2H2-type domain-containing protein</fullName>
    </recommendedName>
</protein>
<feature type="domain" description="C2H2-type" evidence="10">
    <location>
        <begin position="695"/>
        <end position="723"/>
    </location>
</feature>
<feature type="domain" description="C2H2-type" evidence="10">
    <location>
        <begin position="553"/>
        <end position="576"/>
    </location>
</feature>
<feature type="domain" description="C2H2-type" evidence="10">
    <location>
        <begin position="1263"/>
        <end position="1286"/>
    </location>
</feature>
<evidence type="ECO:0000256" key="6">
    <source>
        <dbReference type="ARBA" id="ARBA00023242"/>
    </source>
</evidence>
<keyword evidence="3" id="KW-0677">Repeat</keyword>
<comment type="caution">
    <text evidence="11">The sequence shown here is derived from an EMBL/GenBank/DDBJ whole genome shotgun (WGS) entry which is preliminary data.</text>
</comment>
<comment type="subcellular location">
    <subcellularLocation>
        <location evidence="1">Nucleus</location>
    </subcellularLocation>
</comment>
<evidence type="ECO:0000256" key="4">
    <source>
        <dbReference type="ARBA" id="ARBA00022771"/>
    </source>
</evidence>
<dbReference type="InterPro" id="IPR029400">
    <property type="entry name" value="TINF2_N"/>
</dbReference>
<dbReference type="InterPro" id="IPR013087">
    <property type="entry name" value="Znf_C2H2_type"/>
</dbReference>
<accession>A0A9N7Z400</accession>
<dbReference type="Proteomes" id="UP001153269">
    <property type="component" value="Unassembled WGS sequence"/>
</dbReference>
<feature type="region of interest" description="Disordered" evidence="8">
    <location>
        <begin position="1089"/>
        <end position="1150"/>
    </location>
</feature>
<feature type="domain" description="C2H2-type" evidence="10">
    <location>
        <begin position="1317"/>
        <end position="1344"/>
    </location>
</feature>
<evidence type="ECO:0000256" key="2">
    <source>
        <dbReference type="ARBA" id="ARBA00022723"/>
    </source>
</evidence>
<feature type="domain" description="C2H2-type" evidence="10">
    <location>
        <begin position="1288"/>
        <end position="1316"/>
    </location>
</feature>
<reference evidence="11" key="1">
    <citation type="submission" date="2020-03" db="EMBL/GenBank/DDBJ databases">
        <authorList>
            <person name="Weist P."/>
        </authorList>
    </citation>
    <scope>NUCLEOTIDE SEQUENCE</scope>
</reference>
<feature type="domain" description="C2H2-type" evidence="10">
    <location>
        <begin position="578"/>
        <end position="606"/>
    </location>
</feature>
<dbReference type="PROSITE" id="PS50157">
    <property type="entry name" value="ZINC_FINGER_C2H2_2"/>
    <property type="match status" value="19"/>
</dbReference>
<evidence type="ECO:0000313" key="11">
    <source>
        <dbReference type="EMBL" id="CAB1449206.1"/>
    </source>
</evidence>
<evidence type="ECO:0000256" key="5">
    <source>
        <dbReference type="ARBA" id="ARBA00022833"/>
    </source>
</evidence>
<organism evidence="11 12">
    <name type="scientific">Pleuronectes platessa</name>
    <name type="common">European plaice</name>
    <dbReference type="NCBI Taxonomy" id="8262"/>
    <lineage>
        <taxon>Eukaryota</taxon>
        <taxon>Metazoa</taxon>
        <taxon>Chordata</taxon>
        <taxon>Craniata</taxon>
        <taxon>Vertebrata</taxon>
        <taxon>Euteleostomi</taxon>
        <taxon>Actinopterygii</taxon>
        <taxon>Neopterygii</taxon>
        <taxon>Teleostei</taxon>
        <taxon>Neoteleostei</taxon>
        <taxon>Acanthomorphata</taxon>
        <taxon>Carangaria</taxon>
        <taxon>Pleuronectiformes</taxon>
        <taxon>Pleuronectoidei</taxon>
        <taxon>Pleuronectidae</taxon>
        <taxon>Pleuronectes</taxon>
    </lineage>
</organism>
<feature type="domain" description="C2H2-type" evidence="10">
    <location>
        <begin position="1405"/>
        <end position="1433"/>
    </location>
</feature>
<keyword evidence="9" id="KW-0732">Signal</keyword>
<dbReference type="SUPFAM" id="SSF57667">
    <property type="entry name" value="beta-beta-alpha zinc fingers"/>
    <property type="match status" value="14"/>
</dbReference>
<feature type="chain" id="PRO_5040111306" description="C2H2-type domain-containing protein" evidence="9">
    <location>
        <begin position="30"/>
        <end position="1515"/>
    </location>
</feature>
<feature type="domain" description="C2H2-type" evidence="10">
    <location>
        <begin position="1238"/>
        <end position="1260"/>
    </location>
</feature>
<dbReference type="EMBL" id="CADEAL010004005">
    <property type="protein sequence ID" value="CAB1449206.1"/>
    <property type="molecule type" value="Genomic_DNA"/>
</dbReference>
<dbReference type="SMART" id="SM00355">
    <property type="entry name" value="ZnF_C2H2"/>
    <property type="match status" value="25"/>
</dbReference>
<dbReference type="FunFam" id="3.30.160.60:FF:002343">
    <property type="entry name" value="Zinc finger protein 33A"/>
    <property type="match status" value="2"/>
</dbReference>
<dbReference type="Pfam" id="PF00096">
    <property type="entry name" value="zf-C2H2"/>
    <property type="match status" value="7"/>
</dbReference>
<feature type="domain" description="C2H2-type" evidence="10">
    <location>
        <begin position="663"/>
        <end position="691"/>
    </location>
</feature>
<keyword evidence="12" id="KW-1185">Reference proteome</keyword>
<feature type="signal peptide" evidence="9">
    <location>
        <begin position="1"/>
        <end position="29"/>
    </location>
</feature>
<feature type="domain" description="C2H2-type" evidence="10">
    <location>
        <begin position="969"/>
        <end position="999"/>
    </location>
</feature>
<dbReference type="PANTHER" id="PTHR24381">
    <property type="entry name" value="ZINC FINGER PROTEIN"/>
    <property type="match status" value="1"/>
</dbReference>
<evidence type="ECO:0000259" key="10">
    <source>
        <dbReference type="PROSITE" id="PS50157"/>
    </source>
</evidence>
<dbReference type="GO" id="GO:0000977">
    <property type="term" value="F:RNA polymerase II transcription regulatory region sequence-specific DNA binding"/>
    <property type="evidence" value="ECO:0007669"/>
    <property type="project" value="TreeGrafter"/>
</dbReference>
<dbReference type="GO" id="GO:0008270">
    <property type="term" value="F:zinc ion binding"/>
    <property type="evidence" value="ECO:0007669"/>
    <property type="project" value="UniProtKB-KW"/>
</dbReference>
<feature type="region of interest" description="Disordered" evidence="8">
    <location>
        <begin position="380"/>
        <end position="401"/>
    </location>
</feature>
<dbReference type="Gene3D" id="3.30.160.60">
    <property type="entry name" value="Classic Zinc Finger"/>
    <property type="match status" value="18"/>
</dbReference>
<feature type="domain" description="C2H2-type" evidence="10">
    <location>
        <begin position="752"/>
        <end position="782"/>
    </location>
</feature>
<keyword evidence="4 7" id="KW-0863">Zinc-finger</keyword>
<dbReference type="InterPro" id="IPR036236">
    <property type="entry name" value="Znf_C2H2_sf"/>
</dbReference>
<proteinExistence type="predicted"/>
<keyword evidence="2" id="KW-0479">Metal-binding</keyword>
<dbReference type="CDD" id="cd11657">
    <property type="entry name" value="TIN2_N"/>
    <property type="match status" value="1"/>
</dbReference>
<evidence type="ECO:0000256" key="8">
    <source>
        <dbReference type="SAM" id="MobiDB-lite"/>
    </source>
</evidence>
<keyword evidence="6" id="KW-0539">Nucleus</keyword>
<dbReference type="PANTHER" id="PTHR24381:SF393">
    <property type="entry name" value="CHROMATIN-LINKED ADAPTOR FOR MSL PROTEINS, ISOFORM B"/>
    <property type="match status" value="1"/>
</dbReference>
<feature type="domain" description="C2H2-type" evidence="10">
    <location>
        <begin position="528"/>
        <end position="550"/>
    </location>
</feature>
<dbReference type="GO" id="GO:0005634">
    <property type="term" value="C:nucleus"/>
    <property type="evidence" value="ECO:0007669"/>
    <property type="project" value="UniProtKB-SubCell"/>
</dbReference>
<evidence type="ECO:0000256" key="3">
    <source>
        <dbReference type="ARBA" id="ARBA00022737"/>
    </source>
</evidence>
<feature type="domain" description="C2H2-type" evidence="10">
    <location>
        <begin position="607"/>
        <end position="634"/>
    </location>
</feature>
<dbReference type="Pfam" id="PF14973">
    <property type="entry name" value="TINF2_N"/>
    <property type="match status" value="1"/>
</dbReference>
<evidence type="ECO:0000313" key="12">
    <source>
        <dbReference type="Proteomes" id="UP001153269"/>
    </source>
</evidence>
<evidence type="ECO:0000256" key="1">
    <source>
        <dbReference type="ARBA" id="ARBA00004123"/>
    </source>
</evidence>
<feature type="region of interest" description="Disordered" evidence="8">
    <location>
        <begin position="417"/>
        <end position="440"/>
    </location>
</feature>
<dbReference type="GO" id="GO:0000981">
    <property type="term" value="F:DNA-binding transcription factor activity, RNA polymerase II-specific"/>
    <property type="evidence" value="ECO:0007669"/>
    <property type="project" value="TreeGrafter"/>
</dbReference>
<gene>
    <name evidence="11" type="ORF">PLEPLA_LOCUS36887</name>
</gene>
<evidence type="ECO:0000256" key="7">
    <source>
        <dbReference type="PROSITE-ProRule" id="PRU00042"/>
    </source>
</evidence>
<feature type="domain" description="C2H2-type" evidence="10">
    <location>
        <begin position="1435"/>
        <end position="1461"/>
    </location>
</feature>
<feature type="domain" description="C2H2-type" evidence="10">
    <location>
        <begin position="485"/>
        <end position="515"/>
    </location>
</feature>
<feature type="domain" description="C2H2-type" evidence="10">
    <location>
        <begin position="1012"/>
        <end position="1034"/>
    </location>
</feature>
<keyword evidence="5" id="KW-0862">Zinc</keyword>
<dbReference type="PROSITE" id="PS00028">
    <property type="entry name" value="ZINC_FINGER_C2H2_1"/>
    <property type="match status" value="16"/>
</dbReference>
<feature type="domain" description="C2H2-type" evidence="10">
    <location>
        <begin position="1373"/>
        <end position="1401"/>
    </location>
</feature>
<sequence length="1515" mass="173809">MEVNSKGERSCPTLSALRLLVSPLRLVSAAVWQTIQKKVVANYGMLEEFVSTVTDIVPELLTTRQKFQLTLGLRARLILELCQFEATADFAAVWPHLDRMQNHIEAWLVEAGATNEEVPNSDFVDVVKNILKDPEKRGDFFQNVFPEKFGATFDEALHTLTWLLLSRLEKLLPLQPFQQVASMFDEASPVLEDCLESVAQYEELRIVLRYQKDLSQLDHNDGSLDGACITSALKLPSAKITETQKKAQANILDYVLTGTSDVDEEHLAPPHTAQLNTDSFTEHPTSEIKTEKTNWTPGENETGLASDDITRREENVDQLQSQADDAAGVKQCCVQLERRDTPQSWQLRPVRRNRGLKLKQILLKEKRGLCDQALPVCKRSSRKAKSPSRAPQGVSDDESSIHSSYMAPITNCSEDDSGSYYSDEDSFHKTTSGSPSMADSYRKLDSDVKASTSKKVHQVYCFLCKKHVDTSLRSHMTTHFPEGDYTCPRCDSRFKLFSSFEMHMRRTCYEYGKQQVDPEKPDEAQNLYKCDKCQEAFRFKVSLDRHRLTHDELYCSVCRKVLRDAATLARHKVSHTAFQCTRCEETFTLFKPLVRHCENIHKISRPFKCNRCPKTLTRLRFLILHEWTHTGHLPFQCARCSCRFKSDADLIYHERVHTKEKPFRCPECGKTFSQKSNLLRHLNLIHDERQKKKRHACSQCEKSFKEKEALKKHQRSKHLNELFRHPFSYCGKMLSTSTLARHKLIHTGERPFKCTVPECDKLFRSTSEVKKHVLIQHTTERPYKCDVRGKGDVTRREENVSHLQSQADDAAGVKQCCVQLERRDLPQSLQLRPVRRNRGLKLKQILLKEKRGLCDQALPVCKPSSRKAKSPSRAPQGVSDDESSIRSSYMAPITNCSEDDSGSYYSDEDSFHKTTSGSPSMADSYRKLDSDVKASTSKKVHQVYCFLCKKHVDTSLRSHMTTHFPEGDYACPRCDSRFKLFSSFEMHMRRTCYEYGKQQVDPEKPDEAQNLYKCDKCQEAFRFKVSLDRHRLTHDELYCSVCRKVLRDAATLARHKLRPVRRNRGLKLKQILLKEKRGLCDQALPVCKPSSRKAKSPSRTPQGVSDDESSIHSSYMAPITNCSEDDSGSYYSDEDSFHKTTSGSPSMADSYRKVDSDVKASTSKKVHQVYCFLCKKHIDTSLRSHMKTHFPEGDYACPGCDSRFKLFSSLKMHVLRTCYEYGKQQVDPEKPDEAQNLYKCDKCKEAFRFKVSLDRHRLTHDELYCSVCRKVLRDAATLARHKVSHTAFQCTRCEETFTLFMPLLRHCENVHKISRPFKCNRCPKTLTRLRFLILHEWTHTGHLPFQCARCSCRFKSDSDLVYHERVHTKEKPFLCPECGKTFSLNSNLLRHLNVIHDERQKKKRHACSQCEKSFKEKGALKKHQRSKHLNELFRHPCSYCGKMLSTSTLARHKLIHTGERPFKCTVPECDKLFSDSDVNVSVGTCTGHNSVTAGLAAASRLKEAHCEHTLSPAGN</sequence>